<evidence type="ECO:0000313" key="2">
    <source>
        <dbReference type="EMBL" id="CAG8978176.1"/>
    </source>
</evidence>
<sequence>MNAGRAGRAYQLMGYEKINRSYFQAMDDGLRYIWVDTCCIDKTSSAELSEAINSMFLWYRNAEVCYAYLSDVDEDSELSGSLWFTRGWTLQELLAPSKVVFYGHGWTLLGTRESLKIRLSDITGIRSLHDFQNASIAQKMSWASKRITTRVEDMAYCLLGLFGVYMPPLYGEGKNAFLRLRLEILSKSDDESIFATTEDLPESGMLAASPASFCDSGDVVQIGVGGIDRIPYHMTNKGLELKADITSISTNHRFGLILLPINCKRVSQMAITLRHSHGDQYFRLPMYLIPSLQYSGLPMYFHPRLPNPSTVGRTLYIRQWNFDTPYLADGAPGRYEFLIQNYFGNEVEKFGTKVLGVITRRGGDCQLELTDTKGHVLQFGTLNIIVSASLPGSWATIIYKTDTNMLFGTMLYFDNEFRVGIHVLDLAESGLHEQLSTGEPIEALQKLNKVPIPGDAGDFANKASDTRREIGHSFAEGIKKIVKGQGKTNILTQKLHPMVEDTFRKLLSEGSRQLSHTAQLTMIRPLLDLTVHATLTGGPNLGKKRFGATIRISKSL</sequence>
<dbReference type="OrthoDB" id="674604at2759"/>
<name>A0A9N9LT62_9HELO</name>
<keyword evidence="3" id="KW-1185">Reference proteome</keyword>
<dbReference type="PANTHER" id="PTHR10622:SF10">
    <property type="entry name" value="HET DOMAIN-CONTAINING PROTEIN"/>
    <property type="match status" value="1"/>
</dbReference>
<proteinExistence type="predicted"/>
<dbReference type="InterPro" id="IPR010730">
    <property type="entry name" value="HET"/>
</dbReference>
<feature type="domain" description="Heterokaryon incompatibility" evidence="1">
    <location>
        <begin position="26"/>
        <end position="77"/>
    </location>
</feature>
<evidence type="ECO:0000259" key="1">
    <source>
        <dbReference type="Pfam" id="PF06985"/>
    </source>
</evidence>
<dbReference type="AlphaFoldDB" id="A0A9N9LT62"/>
<comment type="caution">
    <text evidence="2">The sequence shown here is derived from an EMBL/GenBank/DDBJ whole genome shotgun (WGS) entry which is preliminary data.</text>
</comment>
<reference evidence="2" key="1">
    <citation type="submission" date="2021-07" db="EMBL/GenBank/DDBJ databases">
        <authorList>
            <person name="Durling M."/>
        </authorList>
    </citation>
    <scope>NUCLEOTIDE SEQUENCE</scope>
</reference>
<organism evidence="2 3">
    <name type="scientific">Hymenoscyphus albidus</name>
    <dbReference type="NCBI Taxonomy" id="595503"/>
    <lineage>
        <taxon>Eukaryota</taxon>
        <taxon>Fungi</taxon>
        <taxon>Dikarya</taxon>
        <taxon>Ascomycota</taxon>
        <taxon>Pezizomycotina</taxon>
        <taxon>Leotiomycetes</taxon>
        <taxon>Helotiales</taxon>
        <taxon>Helotiaceae</taxon>
        <taxon>Hymenoscyphus</taxon>
    </lineage>
</organism>
<evidence type="ECO:0000313" key="3">
    <source>
        <dbReference type="Proteomes" id="UP000701801"/>
    </source>
</evidence>
<gene>
    <name evidence="2" type="ORF">HYALB_00011492</name>
</gene>
<dbReference type="Proteomes" id="UP000701801">
    <property type="component" value="Unassembled WGS sequence"/>
</dbReference>
<dbReference type="EMBL" id="CAJVRM010000243">
    <property type="protein sequence ID" value="CAG8978176.1"/>
    <property type="molecule type" value="Genomic_DNA"/>
</dbReference>
<accession>A0A9N9LT62</accession>
<dbReference type="Pfam" id="PF06985">
    <property type="entry name" value="HET"/>
    <property type="match status" value="1"/>
</dbReference>
<protein>
    <recommendedName>
        <fullName evidence="1">Heterokaryon incompatibility domain-containing protein</fullName>
    </recommendedName>
</protein>
<dbReference type="PANTHER" id="PTHR10622">
    <property type="entry name" value="HET DOMAIN-CONTAINING PROTEIN"/>
    <property type="match status" value="1"/>
</dbReference>